<dbReference type="InterPro" id="IPR009057">
    <property type="entry name" value="Homeodomain-like_sf"/>
</dbReference>
<dbReference type="SUPFAM" id="SSF46689">
    <property type="entry name" value="Homeodomain-like"/>
    <property type="match status" value="1"/>
</dbReference>
<dbReference type="Gene3D" id="1.10.10.2840">
    <property type="entry name" value="PucR C-terminal helix-turn-helix domain"/>
    <property type="match status" value="1"/>
</dbReference>
<evidence type="ECO:0000313" key="6">
    <source>
        <dbReference type="Proteomes" id="UP001282284"/>
    </source>
</evidence>
<comment type="caution">
    <text evidence="5">The sequence shown here is derived from an EMBL/GenBank/DDBJ whole genome shotgun (WGS) entry which is preliminary data.</text>
</comment>
<comment type="similarity">
    <text evidence="1">Belongs to the CdaR family.</text>
</comment>
<dbReference type="InterPro" id="IPR012914">
    <property type="entry name" value="PucR_dom"/>
</dbReference>
<dbReference type="Pfam" id="PF17853">
    <property type="entry name" value="GGDEF_2"/>
    <property type="match status" value="1"/>
</dbReference>
<keyword evidence="6" id="KW-1185">Reference proteome</keyword>
<name>A0ABU4GGV9_9BACL</name>
<dbReference type="EMBL" id="JAUBDI010000023">
    <property type="protein sequence ID" value="MDW0114847.1"/>
    <property type="molecule type" value="Genomic_DNA"/>
</dbReference>
<dbReference type="InterPro" id="IPR025736">
    <property type="entry name" value="PucR_C-HTH_dom"/>
</dbReference>
<dbReference type="Proteomes" id="UP001282284">
    <property type="component" value="Unassembled WGS sequence"/>
</dbReference>
<evidence type="ECO:0000259" key="4">
    <source>
        <dbReference type="Pfam" id="PF17853"/>
    </source>
</evidence>
<reference evidence="5 6" key="1">
    <citation type="submission" date="2023-06" db="EMBL/GenBank/DDBJ databases">
        <title>Sporosarcina sp. nov., isolated from Korean traditional fermented seafood 'Jeotgal'.</title>
        <authorList>
            <person name="Yang A.I."/>
            <person name="Shin N.-R."/>
        </authorList>
    </citation>
    <scope>NUCLEOTIDE SEQUENCE [LARGE SCALE GENOMIC DNA]</scope>
    <source>
        <strain evidence="5 6">KCTC13119</strain>
    </source>
</reference>
<proteinExistence type="inferred from homology"/>
<gene>
    <name evidence="5" type="ORF">QT711_16750</name>
</gene>
<dbReference type="Pfam" id="PF07905">
    <property type="entry name" value="PucR"/>
    <property type="match status" value="1"/>
</dbReference>
<evidence type="ECO:0000256" key="1">
    <source>
        <dbReference type="ARBA" id="ARBA00006754"/>
    </source>
</evidence>
<organism evidence="5 6">
    <name type="scientific">Sporosarcina saromensis</name>
    <dbReference type="NCBI Taxonomy" id="359365"/>
    <lineage>
        <taxon>Bacteria</taxon>
        <taxon>Bacillati</taxon>
        <taxon>Bacillota</taxon>
        <taxon>Bacilli</taxon>
        <taxon>Bacillales</taxon>
        <taxon>Caryophanaceae</taxon>
        <taxon>Sporosarcina</taxon>
    </lineage>
</organism>
<evidence type="ECO:0000259" key="2">
    <source>
        <dbReference type="Pfam" id="PF07905"/>
    </source>
</evidence>
<dbReference type="PANTHER" id="PTHR33744">
    <property type="entry name" value="CARBOHYDRATE DIACID REGULATOR"/>
    <property type="match status" value="1"/>
</dbReference>
<sequence length="556" mass="63146">MNLPVKEILAFPILRSATVKTGQRALTDRVVEWVSVIENPVENFVRENEFVLTTGIGCNQDEEQLLRFVEDVYESGASALAIATGRHVFDIPPIVSRFAEERNFILIEIPWEIRFADIVHEIMRHLMDDRIEQDERPKDIQQQLIQMILEGRTIQVIAAFIEAEIDKQVLIVNDKGEMVAGSANVTAVQSLWNEMKQNAVHVQESHHPRYSELRKVGRSGQQLYQFAIKSNGQFKGDFFILSTDENPLKRHELTIAEQAVVATSLWFSRNSAVMEAEGRMQNEFLLSLAIGKNMTTEHIQAHADLFKYDLELPYVCIVGLPENLGSLIFQQSTQSVSRKTDLEYMNSYIKDGIFYAADSINRRVLYAFKDDIILIFLETAVATTADTVNQFLDLVERRFLHLLPGVQFSWGIGKRVEGTANFKNSYQKAKAALDMGRGQVGIGKRTHFDDTQLSSLFVHLIANEEVKQILLSVISPLLAYDEGKGMDLIQTFSVYRKTSGNVSKTARELNLHRQSLLYRLRKIESLTGKSLVNPDDLFLLEFAVKLWSTGLVDKTE</sequence>
<dbReference type="RefSeq" id="WP_317946186.1">
    <property type="nucleotide sequence ID" value="NZ_JAUBDI010000023.1"/>
</dbReference>
<dbReference type="InterPro" id="IPR042070">
    <property type="entry name" value="PucR_C-HTH_sf"/>
</dbReference>
<feature type="domain" description="PucR C-terminal helix-turn-helix" evidence="3">
    <location>
        <begin position="488"/>
        <end position="545"/>
    </location>
</feature>
<protein>
    <submittedName>
        <fullName evidence="5">PucR family transcriptional regulator ligand-binding domain-containing protein</fullName>
    </submittedName>
</protein>
<evidence type="ECO:0000313" key="5">
    <source>
        <dbReference type="EMBL" id="MDW0114847.1"/>
    </source>
</evidence>
<feature type="domain" description="CdaR GGDEF-like" evidence="4">
    <location>
        <begin position="295"/>
        <end position="435"/>
    </location>
</feature>
<dbReference type="Pfam" id="PF13556">
    <property type="entry name" value="HTH_30"/>
    <property type="match status" value="1"/>
</dbReference>
<dbReference type="InterPro" id="IPR041522">
    <property type="entry name" value="CdaR_GGDEF"/>
</dbReference>
<evidence type="ECO:0000259" key="3">
    <source>
        <dbReference type="Pfam" id="PF13556"/>
    </source>
</evidence>
<dbReference type="InterPro" id="IPR051448">
    <property type="entry name" value="CdaR-like_regulators"/>
</dbReference>
<accession>A0ABU4GGV9</accession>
<feature type="domain" description="Purine catabolism PurC-like" evidence="2">
    <location>
        <begin position="7"/>
        <end position="126"/>
    </location>
</feature>